<evidence type="ECO:0000259" key="2">
    <source>
        <dbReference type="PROSITE" id="PS51725"/>
    </source>
</evidence>
<dbReference type="InterPro" id="IPR050744">
    <property type="entry name" value="AI-2_Isomerase_LsrG"/>
</dbReference>
<keyword evidence="3" id="KW-0560">Oxidoreductase</keyword>
<feature type="region of interest" description="Disordered" evidence="1">
    <location>
        <begin position="1"/>
        <end position="20"/>
    </location>
</feature>
<accession>A0A7K1V1A4</accession>
<sequence length="127" mass="14123">MALGRPARATHDGSRRTDTIADKGRNTVYHIAVSFDVPADRRDEFIAAALEDGRNSAADEPGTLRFELIADADNPNRFYLNEAYADEAAFDVHAKGPHFARFFEIIESFAEGPTWLVKGTRIEDPRA</sequence>
<organism evidence="3 4">
    <name type="scientific">Nocardia terrae</name>
    <dbReference type="NCBI Taxonomy" id="2675851"/>
    <lineage>
        <taxon>Bacteria</taxon>
        <taxon>Bacillati</taxon>
        <taxon>Actinomycetota</taxon>
        <taxon>Actinomycetes</taxon>
        <taxon>Mycobacteriales</taxon>
        <taxon>Nocardiaceae</taxon>
        <taxon>Nocardia</taxon>
    </lineage>
</organism>
<protein>
    <submittedName>
        <fullName evidence="3">Antibiotic biosynthesis monooxygenase</fullName>
    </submittedName>
</protein>
<evidence type="ECO:0000313" key="4">
    <source>
        <dbReference type="Proteomes" id="UP000466794"/>
    </source>
</evidence>
<dbReference type="SUPFAM" id="SSF54909">
    <property type="entry name" value="Dimeric alpha+beta barrel"/>
    <property type="match status" value="1"/>
</dbReference>
<dbReference type="EMBL" id="WRPP01000005">
    <property type="protein sequence ID" value="MVU80301.1"/>
    <property type="molecule type" value="Genomic_DNA"/>
</dbReference>
<reference evidence="3 4" key="1">
    <citation type="submission" date="2019-12" db="EMBL/GenBank/DDBJ databases">
        <title>Nocardia sp. nov. ET3-3 isolated from soil.</title>
        <authorList>
            <person name="Kanchanasin P."/>
            <person name="Tanasupawat S."/>
            <person name="Yuki M."/>
            <person name="Kudo T."/>
        </authorList>
    </citation>
    <scope>NUCLEOTIDE SEQUENCE [LARGE SCALE GENOMIC DNA]</scope>
    <source>
        <strain evidence="3 4">ET3-3</strain>
    </source>
</reference>
<dbReference type="PANTHER" id="PTHR33336">
    <property type="entry name" value="QUINOL MONOOXYGENASE YGIN-RELATED"/>
    <property type="match status" value="1"/>
</dbReference>
<evidence type="ECO:0000256" key="1">
    <source>
        <dbReference type="SAM" id="MobiDB-lite"/>
    </source>
</evidence>
<dbReference type="GO" id="GO:0005829">
    <property type="term" value="C:cytosol"/>
    <property type="evidence" value="ECO:0007669"/>
    <property type="project" value="TreeGrafter"/>
</dbReference>
<comment type="caution">
    <text evidence="3">The sequence shown here is derived from an EMBL/GenBank/DDBJ whole genome shotgun (WGS) entry which is preliminary data.</text>
</comment>
<dbReference type="Pfam" id="PF03992">
    <property type="entry name" value="ABM"/>
    <property type="match status" value="1"/>
</dbReference>
<evidence type="ECO:0000313" key="3">
    <source>
        <dbReference type="EMBL" id="MVU80301.1"/>
    </source>
</evidence>
<dbReference type="InterPro" id="IPR007138">
    <property type="entry name" value="ABM_dom"/>
</dbReference>
<dbReference type="PANTHER" id="PTHR33336:SF1">
    <property type="entry name" value="(4S)-4-HYDROXY-5-PHOSPHONOOXYPENTANE-2,3-DIONE ISOMERASE"/>
    <property type="match status" value="1"/>
</dbReference>
<dbReference type="PROSITE" id="PS51725">
    <property type="entry name" value="ABM"/>
    <property type="match status" value="1"/>
</dbReference>
<dbReference type="InterPro" id="IPR011008">
    <property type="entry name" value="Dimeric_a/b-barrel"/>
</dbReference>
<gene>
    <name evidence="3" type="ORF">GPX89_24015</name>
</gene>
<feature type="domain" description="ABM" evidence="2">
    <location>
        <begin position="29"/>
        <end position="118"/>
    </location>
</feature>
<dbReference type="GO" id="GO:0004497">
    <property type="term" value="F:monooxygenase activity"/>
    <property type="evidence" value="ECO:0007669"/>
    <property type="project" value="UniProtKB-KW"/>
</dbReference>
<dbReference type="Gene3D" id="3.30.70.100">
    <property type="match status" value="1"/>
</dbReference>
<keyword evidence="4" id="KW-1185">Reference proteome</keyword>
<feature type="compositionally biased region" description="Basic and acidic residues" evidence="1">
    <location>
        <begin position="9"/>
        <end position="20"/>
    </location>
</feature>
<dbReference type="AlphaFoldDB" id="A0A7K1V1A4"/>
<name>A0A7K1V1A4_9NOCA</name>
<dbReference type="Proteomes" id="UP000466794">
    <property type="component" value="Unassembled WGS sequence"/>
</dbReference>
<keyword evidence="3" id="KW-0503">Monooxygenase</keyword>
<proteinExistence type="predicted"/>